<reference evidence="1 2" key="1">
    <citation type="submission" date="2017-09" db="EMBL/GenBank/DDBJ databases">
        <title>Large-scale bioinformatics analysis of Bacillus genomes uncovers conserved roles of natural products in bacterial physiology.</title>
        <authorList>
            <consortium name="Agbiome Team Llc"/>
            <person name="Bleich R.M."/>
            <person name="Grubbs K.J."/>
            <person name="Santa Maria K.C."/>
            <person name="Allen S.E."/>
            <person name="Farag S."/>
            <person name="Shank E.A."/>
            <person name="Bowers A."/>
        </authorList>
    </citation>
    <scope>NUCLEOTIDE SEQUENCE [LARGE SCALE GENOMIC DNA]</scope>
    <source>
        <strain evidence="1 2">AFS053130</strain>
    </source>
</reference>
<name>A0A2B9DHR5_BACCE</name>
<organism evidence="1 2">
    <name type="scientific">Bacillus cereus</name>
    <dbReference type="NCBI Taxonomy" id="1396"/>
    <lineage>
        <taxon>Bacteria</taxon>
        <taxon>Bacillati</taxon>
        <taxon>Bacillota</taxon>
        <taxon>Bacilli</taxon>
        <taxon>Bacillales</taxon>
        <taxon>Bacillaceae</taxon>
        <taxon>Bacillus</taxon>
        <taxon>Bacillus cereus group</taxon>
    </lineage>
</organism>
<proteinExistence type="predicted"/>
<accession>A0A2B9DHR5</accession>
<dbReference type="EMBL" id="NUHO01000245">
    <property type="protein sequence ID" value="PGM87354.1"/>
    <property type="molecule type" value="Genomic_DNA"/>
</dbReference>
<protein>
    <submittedName>
        <fullName evidence="1">Uncharacterized protein</fullName>
    </submittedName>
</protein>
<dbReference type="AlphaFoldDB" id="A0A2B9DHR5"/>
<evidence type="ECO:0000313" key="2">
    <source>
        <dbReference type="Proteomes" id="UP000222054"/>
    </source>
</evidence>
<comment type="caution">
    <text evidence="1">The sequence shown here is derived from an EMBL/GenBank/DDBJ whole genome shotgun (WGS) entry which is preliminary data.</text>
</comment>
<sequence>MKSVFNTHGREGLDLSRYLRAVRQYPAEAKKIGLLVKARLVRANNQRGMDISPLIKVSLYLCEK</sequence>
<dbReference type="Proteomes" id="UP000222054">
    <property type="component" value="Unassembled WGS sequence"/>
</dbReference>
<gene>
    <name evidence="1" type="ORF">CN958_30350</name>
</gene>
<evidence type="ECO:0000313" key="1">
    <source>
        <dbReference type="EMBL" id="PGM87354.1"/>
    </source>
</evidence>